<dbReference type="InterPro" id="IPR004291">
    <property type="entry name" value="Transposase_IS66_central"/>
</dbReference>
<feature type="non-terminal residue" evidence="4">
    <location>
        <position position="1"/>
    </location>
</feature>
<comment type="caution">
    <text evidence="4">The sequence shown here is derived from an EMBL/GenBank/DDBJ whole genome shotgun (WGS) entry which is preliminary data.</text>
</comment>
<dbReference type="Pfam" id="PF03050">
    <property type="entry name" value="DDE_Tnp_IS66"/>
    <property type="match status" value="1"/>
</dbReference>
<feature type="domain" description="Transposase IS66 central" evidence="3">
    <location>
        <begin position="262"/>
        <end position="524"/>
    </location>
</feature>
<dbReference type="EMBL" id="WEHX01000177">
    <property type="protein sequence ID" value="KAB7651233.1"/>
    <property type="molecule type" value="Genomic_DNA"/>
</dbReference>
<dbReference type="RefSeq" id="WP_152159242.1">
    <property type="nucleotide sequence ID" value="NZ_WEHX01000177.1"/>
</dbReference>
<sequence>YAAAAVFLSEVAPLIHGMRLDVERNIGADPEANKQLFEDLLKCVRQLVAEARNAEKFKKLAFGKGGEKLNPELAKLLKHKRNIQNDIKALEDGLRQAERAQAALAEIQKEQNKALAGKEASSDNAEGKKDPVALMATISNARTPKKPEDEKSADGKKRNLRGRQKSKNDLPQVLRIPETADAGVCPTCHFKLKELGVQVARLAAVLQSLRDRFVNAEYKIPLCYCEKCRTVHPLFPKDMQFPVKPERTVLMTCLAEAAKLLNNGLPINRVEVMMFSRLKFGSNTLFENLYDWANIYIEPLMKHIVQKCGDRVFLADETRYDILEGEARGAYAEREKTSSQTYVLSVGTKTNSSTPFVWFSALGSRKAEDIGELLESLQLTMDALVADGYAGYDALSDTVLRGVRRQSCLVHARREAYGTVTSKLFLSELNKLTPQERAERIRAQALAGTTEARMLSILSGYQLLFQYEKEVAEHLENESDEEHGARILKHRREYSAPVFDAMDELYKGLAETLAKEKNGKYVKTIDTAA</sequence>
<organism evidence="4 5">
    <name type="scientific">Sutterella seckii</name>
    <dbReference type="NCBI Taxonomy" id="1944635"/>
    <lineage>
        <taxon>Bacteria</taxon>
        <taxon>Pseudomonadati</taxon>
        <taxon>Pseudomonadota</taxon>
        <taxon>Betaproteobacteria</taxon>
        <taxon>Burkholderiales</taxon>
        <taxon>Sutterellaceae</taxon>
        <taxon>Sutterella</taxon>
    </lineage>
</organism>
<feature type="compositionally biased region" description="Basic and acidic residues" evidence="2">
    <location>
        <begin position="145"/>
        <end position="157"/>
    </location>
</feature>
<dbReference type="Proteomes" id="UP000430564">
    <property type="component" value="Unassembled WGS sequence"/>
</dbReference>
<protein>
    <submittedName>
        <fullName evidence="4">Transposase</fullName>
    </submittedName>
</protein>
<proteinExistence type="predicted"/>
<evidence type="ECO:0000313" key="4">
    <source>
        <dbReference type="EMBL" id="KAB7651233.1"/>
    </source>
</evidence>
<feature type="coiled-coil region" evidence="1">
    <location>
        <begin position="73"/>
        <end position="110"/>
    </location>
</feature>
<gene>
    <name evidence="4" type="ORF">GBM95_11630</name>
</gene>
<reference evidence="4 5" key="1">
    <citation type="submission" date="2019-10" db="EMBL/GenBank/DDBJ databases">
        <title>Genome diversity of Sutterella seckii.</title>
        <authorList>
            <person name="Chaplin A.V."/>
            <person name="Sokolova S.R."/>
            <person name="Mosin K.A."/>
            <person name="Ivanova E.L."/>
            <person name="Kochetkova T.O."/>
            <person name="Goltsov A.Y."/>
            <person name="Trofimov D.Y."/>
            <person name="Efimov B.A."/>
        </authorList>
    </citation>
    <scope>NUCLEOTIDE SEQUENCE [LARGE SCALE GENOMIC DNA]</scope>
    <source>
        <strain evidence="4 5">ASD393</strain>
    </source>
</reference>
<dbReference type="OrthoDB" id="9794514at2"/>
<feature type="region of interest" description="Disordered" evidence="2">
    <location>
        <begin position="138"/>
        <end position="171"/>
    </location>
</feature>
<keyword evidence="1" id="KW-0175">Coiled coil</keyword>
<accession>A0A6I1EIZ0</accession>
<evidence type="ECO:0000259" key="3">
    <source>
        <dbReference type="Pfam" id="PF03050"/>
    </source>
</evidence>
<name>A0A6I1EIZ0_9BURK</name>
<feature type="non-terminal residue" evidence="4">
    <location>
        <position position="529"/>
    </location>
</feature>
<evidence type="ECO:0000256" key="1">
    <source>
        <dbReference type="SAM" id="Coils"/>
    </source>
</evidence>
<dbReference type="AlphaFoldDB" id="A0A6I1EIZ0"/>
<evidence type="ECO:0000256" key="2">
    <source>
        <dbReference type="SAM" id="MobiDB-lite"/>
    </source>
</evidence>
<evidence type="ECO:0000313" key="5">
    <source>
        <dbReference type="Proteomes" id="UP000430564"/>
    </source>
</evidence>